<dbReference type="PANTHER" id="PTHR11142:SF0">
    <property type="entry name" value="TRNA PSEUDOURIDINE SYNTHASE-LIKE 1"/>
    <property type="match status" value="1"/>
</dbReference>
<comment type="caution">
    <text evidence="4">Lacks conserved residue(s) required for the propagation of feature annotation.</text>
</comment>
<dbReference type="OrthoDB" id="9811823at2"/>
<dbReference type="EC" id="5.4.99.12" evidence="4"/>
<sequence>MPRYKLTIEYDGTDFSGWQIQPNAITIEESLEEAFSTVLQQPVDLIGQGRTDAGVHARGQVAHVDLPEQADLEKLLSAVNRMAGDHIQIIDHQKVHADFHARFDAIARQYEYTLTTRSMPLMHRYTWPLRQPVELEKLHECAELLLGEHDFAGFSKYNEDNRTTLCTIQKSEFEIDGEVLKYHIRANRFLRNMVRRLIGTMVYVGQGKISKKTFRQILEKTAFKAPTYTAPARGLVLQEIFYKKVKKTLESS</sequence>
<dbReference type="InterPro" id="IPR020095">
    <property type="entry name" value="PsdUridine_synth_TruA_C"/>
</dbReference>
<reference evidence="9 10" key="1">
    <citation type="submission" date="2017-05" db="EMBL/GenBank/DDBJ databases">
        <authorList>
            <person name="Varghese N."/>
            <person name="Submissions S."/>
        </authorList>
    </citation>
    <scope>NUCLEOTIDE SEQUENCE [LARGE SCALE GENOMIC DNA]</scope>
    <source>
        <strain evidence="9 10">DSM 21985</strain>
    </source>
</reference>
<evidence type="ECO:0000313" key="10">
    <source>
        <dbReference type="Proteomes" id="UP000317557"/>
    </source>
</evidence>
<dbReference type="Gene3D" id="3.30.70.580">
    <property type="entry name" value="Pseudouridine synthase I, catalytic domain, N-terminal subdomain"/>
    <property type="match status" value="1"/>
</dbReference>
<feature type="binding site" evidence="4 6">
    <location>
        <position position="110"/>
    </location>
    <ligand>
        <name>substrate</name>
    </ligand>
</feature>
<dbReference type="PANTHER" id="PTHR11142">
    <property type="entry name" value="PSEUDOURIDYLATE SYNTHASE"/>
    <property type="match status" value="1"/>
</dbReference>
<evidence type="ECO:0000256" key="6">
    <source>
        <dbReference type="PIRSR" id="PIRSR001430-2"/>
    </source>
</evidence>
<dbReference type="Gene3D" id="3.30.70.660">
    <property type="entry name" value="Pseudouridine synthase I, catalytic domain, C-terminal subdomain"/>
    <property type="match status" value="1"/>
</dbReference>
<dbReference type="InterPro" id="IPR020097">
    <property type="entry name" value="PsdUridine_synth_TruA_a/b_dom"/>
</dbReference>
<dbReference type="GO" id="GO:0003723">
    <property type="term" value="F:RNA binding"/>
    <property type="evidence" value="ECO:0007669"/>
    <property type="project" value="InterPro"/>
</dbReference>
<evidence type="ECO:0000256" key="2">
    <source>
        <dbReference type="ARBA" id="ARBA00022694"/>
    </source>
</evidence>
<feature type="active site" description="Nucleophile" evidence="4 5">
    <location>
        <position position="52"/>
    </location>
</feature>
<evidence type="ECO:0000256" key="4">
    <source>
        <dbReference type="HAMAP-Rule" id="MF_00171"/>
    </source>
</evidence>
<comment type="function">
    <text evidence="4">Formation of pseudouridine at positions 38, 39 and 40 in the anticodon stem and loop of transfer RNAs.</text>
</comment>
<dbReference type="HAMAP" id="MF_00171">
    <property type="entry name" value="TruA"/>
    <property type="match status" value="1"/>
</dbReference>
<dbReference type="EMBL" id="FXTP01000007">
    <property type="protein sequence ID" value="SMO66503.1"/>
    <property type="molecule type" value="Genomic_DNA"/>
</dbReference>
<evidence type="ECO:0000313" key="9">
    <source>
        <dbReference type="EMBL" id="SMO66503.1"/>
    </source>
</evidence>
<evidence type="ECO:0000256" key="1">
    <source>
        <dbReference type="ARBA" id="ARBA00009375"/>
    </source>
</evidence>
<evidence type="ECO:0000256" key="7">
    <source>
        <dbReference type="RuleBase" id="RU003792"/>
    </source>
</evidence>
<comment type="subunit">
    <text evidence="4">Homodimer.</text>
</comment>
<keyword evidence="2 4" id="KW-0819">tRNA processing</keyword>
<dbReference type="FunFam" id="3.30.70.580:FF:000001">
    <property type="entry name" value="tRNA pseudouridine synthase A"/>
    <property type="match status" value="1"/>
</dbReference>
<dbReference type="CDD" id="cd02570">
    <property type="entry name" value="PseudoU_synth_EcTruA"/>
    <property type="match status" value="1"/>
</dbReference>
<dbReference type="GO" id="GO:0031119">
    <property type="term" value="P:tRNA pseudouridine synthesis"/>
    <property type="evidence" value="ECO:0007669"/>
    <property type="project" value="UniProtKB-UniRule"/>
</dbReference>
<feature type="domain" description="Pseudouridine synthase I TruA alpha/beta" evidence="8">
    <location>
        <begin position="142"/>
        <end position="242"/>
    </location>
</feature>
<accession>A0A521D475</accession>
<comment type="similarity">
    <text evidence="1 4 7">Belongs to the tRNA pseudouridine synthase TruA family.</text>
</comment>
<dbReference type="NCBIfam" id="TIGR00071">
    <property type="entry name" value="hisT_truA"/>
    <property type="match status" value="1"/>
</dbReference>
<dbReference type="InterPro" id="IPR001406">
    <property type="entry name" value="PsdUridine_synth_TruA"/>
</dbReference>
<feature type="domain" description="Pseudouridine synthase I TruA alpha/beta" evidence="8">
    <location>
        <begin position="8"/>
        <end position="104"/>
    </location>
</feature>
<keyword evidence="3 4" id="KW-0413">Isomerase</keyword>
<gene>
    <name evidence="4" type="primary">truA</name>
    <name evidence="9" type="ORF">SAMN06265219_10795</name>
</gene>
<evidence type="ECO:0000256" key="3">
    <source>
        <dbReference type="ARBA" id="ARBA00023235"/>
    </source>
</evidence>
<dbReference type="Pfam" id="PF01416">
    <property type="entry name" value="PseudoU_synth_1"/>
    <property type="match status" value="2"/>
</dbReference>
<evidence type="ECO:0000259" key="8">
    <source>
        <dbReference type="Pfam" id="PF01416"/>
    </source>
</evidence>
<dbReference type="SUPFAM" id="SSF55120">
    <property type="entry name" value="Pseudouridine synthase"/>
    <property type="match status" value="1"/>
</dbReference>
<evidence type="ECO:0000256" key="5">
    <source>
        <dbReference type="PIRSR" id="PIRSR001430-1"/>
    </source>
</evidence>
<organism evidence="9 10">
    <name type="scientific">Gracilimonas mengyeensis</name>
    <dbReference type="NCBI Taxonomy" id="1302730"/>
    <lineage>
        <taxon>Bacteria</taxon>
        <taxon>Pseudomonadati</taxon>
        <taxon>Balneolota</taxon>
        <taxon>Balneolia</taxon>
        <taxon>Balneolales</taxon>
        <taxon>Balneolaceae</taxon>
        <taxon>Gracilimonas</taxon>
    </lineage>
</organism>
<dbReference type="InterPro" id="IPR020094">
    <property type="entry name" value="TruA/RsuA/RluB/E/F_N"/>
</dbReference>
<protein>
    <recommendedName>
        <fullName evidence="4">tRNA pseudouridine synthase A</fullName>
        <ecNumber evidence="4">5.4.99.12</ecNumber>
    </recommendedName>
    <alternativeName>
        <fullName evidence="4">tRNA pseudouridine(38-40) synthase</fullName>
    </alternativeName>
    <alternativeName>
        <fullName evidence="4">tRNA pseudouridylate synthase I</fullName>
    </alternativeName>
    <alternativeName>
        <fullName evidence="4">tRNA-uridine isomerase I</fullName>
    </alternativeName>
</protein>
<comment type="catalytic activity">
    <reaction evidence="4 7">
        <text>uridine(38/39/40) in tRNA = pseudouridine(38/39/40) in tRNA</text>
        <dbReference type="Rhea" id="RHEA:22376"/>
        <dbReference type="Rhea" id="RHEA-COMP:10085"/>
        <dbReference type="Rhea" id="RHEA-COMP:10087"/>
        <dbReference type="ChEBI" id="CHEBI:65314"/>
        <dbReference type="ChEBI" id="CHEBI:65315"/>
        <dbReference type="EC" id="5.4.99.12"/>
    </reaction>
</comment>
<keyword evidence="10" id="KW-1185">Reference proteome</keyword>
<dbReference type="InterPro" id="IPR020103">
    <property type="entry name" value="PsdUridine_synth_cat_dom_sf"/>
</dbReference>
<dbReference type="Proteomes" id="UP000317557">
    <property type="component" value="Unassembled WGS sequence"/>
</dbReference>
<dbReference type="PIRSF" id="PIRSF001430">
    <property type="entry name" value="tRNA_psdUrid_synth"/>
    <property type="match status" value="1"/>
</dbReference>
<dbReference type="RefSeq" id="WP_142454339.1">
    <property type="nucleotide sequence ID" value="NZ_FXTP01000007.1"/>
</dbReference>
<dbReference type="GO" id="GO:0160147">
    <property type="term" value="F:tRNA pseudouridine(38-40) synthase activity"/>
    <property type="evidence" value="ECO:0007669"/>
    <property type="project" value="UniProtKB-EC"/>
</dbReference>
<dbReference type="AlphaFoldDB" id="A0A521D475"/>
<name>A0A521D475_9BACT</name>
<proteinExistence type="inferred from homology"/>